<feature type="region of interest" description="Disordered" evidence="1">
    <location>
        <begin position="28"/>
        <end position="95"/>
    </location>
</feature>
<feature type="compositionally biased region" description="Polar residues" evidence="1">
    <location>
        <begin position="76"/>
        <end position="85"/>
    </location>
</feature>
<reference evidence="2" key="1">
    <citation type="submission" date="2016-10" db="EMBL/GenBank/DDBJ databases">
        <authorList>
            <person name="Varghese N."/>
        </authorList>
    </citation>
    <scope>NUCLEOTIDE SEQUENCE</scope>
</reference>
<evidence type="ECO:0000313" key="2">
    <source>
        <dbReference type="EMBL" id="ASE99712.1"/>
    </source>
</evidence>
<dbReference type="EMBL" id="KY052794">
    <property type="protein sequence ID" value="ASE99712.1"/>
    <property type="molecule type" value="Genomic_DNA"/>
</dbReference>
<evidence type="ECO:0000256" key="1">
    <source>
        <dbReference type="SAM" id="MobiDB-lite"/>
    </source>
</evidence>
<organism evidence="2">
    <name type="scientific">uncultured virus</name>
    <dbReference type="NCBI Taxonomy" id="340016"/>
    <lineage>
        <taxon>Viruses</taxon>
        <taxon>environmental samples</taxon>
    </lineage>
</organism>
<feature type="compositionally biased region" description="Polar residues" evidence="1">
    <location>
        <begin position="36"/>
        <end position="46"/>
    </location>
</feature>
<sequence length="117" mass="11978">MAMIKKQVGGSAEDYKYIKDVRNYDGTAGGGVTRATFESSNDTRANGSMGKNVVPPMKTSPGNADEGPVTADYSYNKASPSNSVSGGPAAGSISTGQVTVASENIKSLGPNLKKDSL</sequence>
<protein>
    <submittedName>
        <fullName evidence="2">Uncharacterized protein</fullName>
    </submittedName>
</protein>
<accession>A0A218MKB1</accession>
<reference evidence="2" key="2">
    <citation type="journal article" date="2017" name="Nat. Commun.">
        <title>Single-virus genomics reveals hidden cosmopolitan and abundant viruses.</title>
        <authorList>
            <person name="Martinez-Hernandez F."/>
            <person name="Fornas O."/>
            <person name="Lluesma Gomez M."/>
            <person name="Bolduc B."/>
            <person name="de la Cruz Pena M.J."/>
            <person name="Martinez J.M."/>
            <person name="Anton J."/>
            <person name="Gasol J.M."/>
            <person name="Rosselli R."/>
            <person name="Rodriguez-Valera F."/>
            <person name="Sullivan M.B."/>
            <person name="Acinas S.G."/>
            <person name="Martinez-Garcia M."/>
        </authorList>
    </citation>
    <scope>NUCLEOTIDE SEQUENCE</scope>
</reference>
<name>A0A218MKB1_9VIRU</name>
<proteinExistence type="predicted"/>